<dbReference type="Proteomes" id="UP000494246">
    <property type="component" value="Unassembled WGS sequence"/>
</dbReference>
<accession>A0A4S5BAJ3</accession>
<evidence type="ECO:0000313" key="6">
    <source>
        <dbReference type="Proteomes" id="UP000494179"/>
    </source>
</evidence>
<dbReference type="AlphaFoldDB" id="A0A4S5BAJ3"/>
<sequence>MLENSSVSVVMLLPCHNVEAAIVNVVRNFRTAMPGTEVDVMAKNDRKAFIVESNSFAMLRRR</sequence>
<gene>
    <name evidence="4" type="ORF">BIFLH23_02278</name>
    <name evidence="3" type="ORF">BIFLH664_01924</name>
    <name evidence="2" type="ORF">BIFLH665_00375</name>
    <name evidence="1" type="ORF">E6L38_08190</name>
</gene>
<name>A0A4S5BAJ3_BIFLI</name>
<proteinExistence type="predicted"/>
<protein>
    <recommendedName>
        <fullName evidence="8">Glycosyltransferase</fullName>
    </recommendedName>
</protein>
<evidence type="ECO:0000313" key="2">
    <source>
        <dbReference type="EMBL" id="VWQ27279.1"/>
    </source>
</evidence>
<evidence type="ECO:0000313" key="3">
    <source>
        <dbReference type="EMBL" id="VWQ37879.1"/>
    </source>
</evidence>
<comment type="caution">
    <text evidence="1">The sequence shown here is derived from an EMBL/GenBank/DDBJ whole genome shotgun (WGS) entry which is preliminary data.</text>
</comment>
<dbReference type="RefSeq" id="WP_077425718.1">
    <property type="nucleotide sequence ID" value="NZ_CABWKE010000002.1"/>
</dbReference>
<dbReference type="Proteomes" id="UP000306697">
    <property type="component" value="Unassembled WGS sequence"/>
</dbReference>
<reference evidence="1 5" key="1">
    <citation type="submission" date="2019-04" db="EMBL/GenBank/DDBJ databases">
        <title>Genome Announcement To Ensure Probiotic Safety of Bifidobacterium longum subsp infantis UBBI-01.</title>
        <authorList>
            <person name="Sulthana A."/>
            <person name="Lakshmi S.G."/>
            <person name="Madempudi R.S."/>
        </authorList>
    </citation>
    <scope>NUCLEOTIDE SEQUENCE [LARGE SCALE GENOMIC DNA]</scope>
    <source>
        <strain evidence="1 5">UBBI-01</strain>
    </source>
</reference>
<dbReference type="Proteomes" id="UP000494179">
    <property type="component" value="Unassembled WGS sequence"/>
</dbReference>
<reference evidence="6 7" key="2">
    <citation type="submission" date="2019-10" db="EMBL/GenBank/DDBJ databases">
        <authorList>
            <consortium name="Melissa Lawson"/>
            <person name="O'neill I."/>
        </authorList>
    </citation>
    <scope>NUCLEOTIDE SEQUENCE [LARGE SCALE GENOMIC DNA]</scope>
    <source>
        <strain evidence="4">LH_23</strain>
        <strain evidence="3">LH_664</strain>
        <strain evidence="2">LH_665</strain>
    </source>
</reference>
<dbReference type="EMBL" id="CABWKE010000002">
    <property type="protein sequence ID" value="VWQ27279.1"/>
    <property type="molecule type" value="Genomic_DNA"/>
</dbReference>
<dbReference type="EMBL" id="CABWKI010000030">
    <property type="protein sequence ID" value="VWQ37879.1"/>
    <property type="molecule type" value="Genomic_DNA"/>
</dbReference>
<evidence type="ECO:0000313" key="7">
    <source>
        <dbReference type="Proteomes" id="UP000494246"/>
    </source>
</evidence>
<evidence type="ECO:0000313" key="1">
    <source>
        <dbReference type="EMBL" id="THJ29050.1"/>
    </source>
</evidence>
<organism evidence="1 5">
    <name type="scientific">Bifidobacterium longum subsp. infantis</name>
    <dbReference type="NCBI Taxonomy" id="1682"/>
    <lineage>
        <taxon>Bacteria</taxon>
        <taxon>Bacillati</taxon>
        <taxon>Actinomycetota</taxon>
        <taxon>Actinomycetes</taxon>
        <taxon>Bifidobacteriales</taxon>
        <taxon>Bifidobacteriaceae</taxon>
        <taxon>Bifidobacterium</taxon>
    </lineage>
</organism>
<dbReference type="EMBL" id="SSWL01000011">
    <property type="protein sequence ID" value="THJ29050.1"/>
    <property type="molecule type" value="Genomic_DNA"/>
</dbReference>
<dbReference type="Proteomes" id="UP000494270">
    <property type="component" value="Unassembled WGS sequence"/>
</dbReference>
<evidence type="ECO:0008006" key="8">
    <source>
        <dbReference type="Google" id="ProtNLM"/>
    </source>
</evidence>
<evidence type="ECO:0000313" key="4">
    <source>
        <dbReference type="EMBL" id="VWQ38843.1"/>
    </source>
</evidence>
<evidence type="ECO:0000313" key="5">
    <source>
        <dbReference type="Proteomes" id="UP000306697"/>
    </source>
</evidence>
<dbReference type="EMBL" id="CABWKH010000028">
    <property type="protein sequence ID" value="VWQ38843.1"/>
    <property type="molecule type" value="Genomic_DNA"/>
</dbReference>